<dbReference type="Proteomes" id="UP000507470">
    <property type="component" value="Unassembled WGS sequence"/>
</dbReference>
<organism evidence="1 2">
    <name type="scientific">Mytilus coruscus</name>
    <name type="common">Sea mussel</name>
    <dbReference type="NCBI Taxonomy" id="42192"/>
    <lineage>
        <taxon>Eukaryota</taxon>
        <taxon>Metazoa</taxon>
        <taxon>Spiralia</taxon>
        <taxon>Lophotrochozoa</taxon>
        <taxon>Mollusca</taxon>
        <taxon>Bivalvia</taxon>
        <taxon>Autobranchia</taxon>
        <taxon>Pteriomorphia</taxon>
        <taxon>Mytilida</taxon>
        <taxon>Mytiloidea</taxon>
        <taxon>Mytilidae</taxon>
        <taxon>Mytilinae</taxon>
        <taxon>Mytilus</taxon>
    </lineage>
</organism>
<protein>
    <recommendedName>
        <fullName evidence="3">Mab-21-like HhH/H2TH-like domain-containing protein</fullName>
    </recommendedName>
</protein>
<dbReference type="AlphaFoldDB" id="A0A6J8AHB5"/>
<dbReference type="EMBL" id="CACVKT020001288">
    <property type="protein sequence ID" value="CAC5366531.1"/>
    <property type="molecule type" value="Genomic_DNA"/>
</dbReference>
<evidence type="ECO:0000313" key="1">
    <source>
        <dbReference type="EMBL" id="CAC5366531.1"/>
    </source>
</evidence>
<gene>
    <name evidence="1" type="ORF">MCOR_6789</name>
</gene>
<keyword evidence="2" id="KW-1185">Reference proteome</keyword>
<accession>A0A6J8AHB5</accession>
<name>A0A6J8AHB5_MYTCO</name>
<reference evidence="1 2" key="1">
    <citation type="submission" date="2020-06" db="EMBL/GenBank/DDBJ databases">
        <authorList>
            <person name="Li R."/>
            <person name="Bekaert M."/>
        </authorList>
    </citation>
    <scope>NUCLEOTIDE SEQUENCE [LARGE SCALE GENOMIC DNA]</scope>
    <source>
        <strain evidence="2">wild</strain>
    </source>
</reference>
<evidence type="ECO:0008006" key="3">
    <source>
        <dbReference type="Google" id="ProtNLM"/>
    </source>
</evidence>
<proteinExistence type="predicted"/>
<evidence type="ECO:0000313" key="2">
    <source>
        <dbReference type="Proteomes" id="UP000507470"/>
    </source>
</evidence>
<sequence>MPGSDLDTMFVWRNNEVYEEQPRLNPNISHLSIDTDDVKPGFTQLRLEYSSSQTLLYKFEHFAGKLYLSSTLYTQKFMKNLSENFVTHGPCISDKYGTHDFAEWLHCQVSNFPALMRYFNMEQHRLYVIEVNRTTNSFLLRLVILTFITGFNMDKELLNSSFIRQIFNKILIYILHVNLCSLRAQFISLNSAYSNNKYQYRQYKSCLCTLLQNIHHDAVSGWLMLASLFYKTKQLAKALRIIMYSISKCTFEKMCRNIEMEDIHHQLFKLKSLQKKSIVHLWKLIFVDDMKFKRNSVLIPDELQIDLEFGELFISSSVYAYFLKLLCHYHLINIRQCQDTLQDLQLVLAENN</sequence>